<accession>A0A3A8BC71</accession>
<reference evidence="3 4" key="1">
    <citation type="submission" date="2018-09" db="EMBL/GenBank/DDBJ databases">
        <title>Roseovarius spongiae sp. nov., isolated from a marine sponge.</title>
        <authorList>
            <person name="Zhuang L."/>
            <person name="Luo L."/>
        </authorList>
    </citation>
    <scope>NUCLEOTIDE SEQUENCE [LARGE SCALE GENOMIC DNA]</scope>
    <source>
        <strain evidence="3 4">HN-E21</strain>
    </source>
</reference>
<dbReference type="PANTHER" id="PTHR33606:SF3">
    <property type="entry name" value="PROTEIN YCII"/>
    <property type="match status" value="1"/>
</dbReference>
<evidence type="ECO:0000256" key="1">
    <source>
        <dbReference type="ARBA" id="ARBA00007689"/>
    </source>
</evidence>
<dbReference type="Proteomes" id="UP000281128">
    <property type="component" value="Unassembled WGS sequence"/>
</dbReference>
<dbReference type="Pfam" id="PF03795">
    <property type="entry name" value="YCII"/>
    <property type="match status" value="1"/>
</dbReference>
<dbReference type="SUPFAM" id="SSF54909">
    <property type="entry name" value="Dimeric alpha+beta barrel"/>
    <property type="match status" value="1"/>
</dbReference>
<sequence length="89" mass="9618">MLIVLMARDKPGALQIRVDNRDAHLAYIEKTGVVAQAGPLLDEGGEMAGSLVVLDVPDMAAAEAWAEDDPYARADLFAEVKLIAWKKVI</sequence>
<dbReference type="PANTHER" id="PTHR33606">
    <property type="entry name" value="PROTEIN YCII"/>
    <property type="match status" value="1"/>
</dbReference>
<dbReference type="InterPro" id="IPR005545">
    <property type="entry name" value="YCII"/>
</dbReference>
<proteinExistence type="inferred from homology"/>
<dbReference type="InterPro" id="IPR011008">
    <property type="entry name" value="Dimeric_a/b-barrel"/>
</dbReference>
<dbReference type="InterPro" id="IPR051807">
    <property type="entry name" value="Sec-metab_biosynth-assoc"/>
</dbReference>
<keyword evidence="4" id="KW-1185">Reference proteome</keyword>
<dbReference type="OrthoDB" id="2293521at2"/>
<gene>
    <name evidence="3" type="ORF">D6850_01690</name>
</gene>
<dbReference type="RefSeq" id="WP_121165011.1">
    <property type="nucleotide sequence ID" value="NZ_RAPE01000001.1"/>
</dbReference>
<name>A0A3A8BC71_9RHOB</name>
<comment type="similarity">
    <text evidence="1">Belongs to the YciI family.</text>
</comment>
<dbReference type="EMBL" id="RAPE01000001">
    <property type="protein sequence ID" value="RKF17224.1"/>
    <property type="molecule type" value="Genomic_DNA"/>
</dbReference>
<feature type="domain" description="YCII-related" evidence="2">
    <location>
        <begin position="1"/>
        <end position="86"/>
    </location>
</feature>
<evidence type="ECO:0000313" key="3">
    <source>
        <dbReference type="EMBL" id="RKF17224.1"/>
    </source>
</evidence>
<dbReference type="AlphaFoldDB" id="A0A3A8BC71"/>
<organism evidence="3 4">
    <name type="scientific">Roseovarius spongiae</name>
    <dbReference type="NCBI Taxonomy" id="2320272"/>
    <lineage>
        <taxon>Bacteria</taxon>
        <taxon>Pseudomonadati</taxon>
        <taxon>Pseudomonadota</taxon>
        <taxon>Alphaproteobacteria</taxon>
        <taxon>Rhodobacterales</taxon>
        <taxon>Roseobacteraceae</taxon>
        <taxon>Roseovarius</taxon>
    </lineage>
</organism>
<protein>
    <submittedName>
        <fullName evidence="3">YciI family protein</fullName>
    </submittedName>
</protein>
<evidence type="ECO:0000313" key="4">
    <source>
        <dbReference type="Proteomes" id="UP000281128"/>
    </source>
</evidence>
<comment type="caution">
    <text evidence="3">The sequence shown here is derived from an EMBL/GenBank/DDBJ whole genome shotgun (WGS) entry which is preliminary data.</text>
</comment>
<evidence type="ECO:0000259" key="2">
    <source>
        <dbReference type="Pfam" id="PF03795"/>
    </source>
</evidence>
<dbReference type="Gene3D" id="3.30.70.1060">
    <property type="entry name" value="Dimeric alpha+beta barrel"/>
    <property type="match status" value="1"/>
</dbReference>